<dbReference type="OrthoDB" id="283154at2"/>
<dbReference type="PANTHER" id="PTHR41252">
    <property type="entry name" value="BLR2505 PROTEIN"/>
    <property type="match status" value="1"/>
</dbReference>
<name>A0A1I7FI19_9BURK</name>
<gene>
    <name evidence="2" type="ORF">SAMN05216552_100255</name>
</gene>
<evidence type="ECO:0000313" key="2">
    <source>
        <dbReference type="EMBL" id="SFU35852.1"/>
    </source>
</evidence>
<evidence type="ECO:0000313" key="3">
    <source>
        <dbReference type="Proteomes" id="UP000199391"/>
    </source>
</evidence>
<dbReference type="EMBL" id="FPBO01000002">
    <property type="protein sequence ID" value="SFU35852.1"/>
    <property type="molecule type" value="Genomic_DNA"/>
</dbReference>
<reference evidence="3" key="1">
    <citation type="submission" date="2016-10" db="EMBL/GenBank/DDBJ databases">
        <authorList>
            <person name="Varghese N."/>
            <person name="Submissions S."/>
        </authorList>
    </citation>
    <scope>NUCLEOTIDE SEQUENCE [LARGE SCALE GENOMIC DNA]</scope>
    <source>
        <strain evidence="3">CGMCC 1.11014</strain>
    </source>
</reference>
<protein>
    <recommendedName>
        <fullName evidence="1">SnoaL-like domain-containing protein</fullName>
    </recommendedName>
</protein>
<dbReference type="SUPFAM" id="SSF54427">
    <property type="entry name" value="NTF2-like"/>
    <property type="match status" value="1"/>
</dbReference>
<dbReference type="Proteomes" id="UP000199391">
    <property type="component" value="Unassembled WGS sequence"/>
</dbReference>
<dbReference type="RefSeq" id="WP_093553137.1">
    <property type="nucleotide sequence ID" value="NZ_FPBO01000002.1"/>
</dbReference>
<dbReference type="Pfam" id="PF12680">
    <property type="entry name" value="SnoaL_2"/>
    <property type="match status" value="1"/>
</dbReference>
<dbReference type="InterPro" id="IPR032710">
    <property type="entry name" value="NTF2-like_dom_sf"/>
</dbReference>
<dbReference type="Gene3D" id="3.10.450.50">
    <property type="match status" value="1"/>
</dbReference>
<dbReference type="STRING" id="1035707.SAMN05216552_100255"/>
<keyword evidence="3" id="KW-1185">Reference proteome</keyword>
<organism evidence="2 3">
    <name type="scientific">Pseudoduganella namucuonensis</name>
    <dbReference type="NCBI Taxonomy" id="1035707"/>
    <lineage>
        <taxon>Bacteria</taxon>
        <taxon>Pseudomonadati</taxon>
        <taxon>Pseudomonadota</taxon>
        <taxon>Betaproteobacteria</taxon>
        <taxon>Burkholderiales</taxon>
        <taxon>Oxalobacteraceae</taxon>
        <taxon>Telluria group</taxon>
        <taxon>Pseudoduganella</taxon>
    </lineage>
</organism>
<dbReference type="PANTHER" id="PTHR41252:SF1">
    <property type="entry name" value="BLR2505 PROTEIN"/>
    <property type="match status" value="1"/>
</dbReference>
<accession>A0A1I7FI19</accession>
<evidence type="ECO:0000259" key="1">
    <source>
        <dbReference type="Pfam" id="PF12680"/>
    </source>
</evidence>
<proteinExistence type="predicted"/>
<sequence length="130" mass="14679">MASPTEVVQQIYAAFGRGEIAAVMELVANEVDWEFVGLPSLAYAGRRRNWEEVAEFFAEIPKADLIRVFEPREFFASGSHVAVLGWEESTAIETGRDFATEWMHLFTVEDGKVTRWRGFLDTAARYGVAQ</sequence>
<dbReference type="InterPro" id="IPR037401">
    <property type="entry name" value="SnoaL-like"/>
</dbReference>
<feature type="domain" description="SnoaL-like" evidence="1">
    <location>
        <begin position="8"/>
        <end position="116"/>
    </location>
</feature>
<dbReference type="AlphaFoldDB" id="A0A1I7FI19"/>